<dbReference type="PROSITE" id="PS50297">
    <property type="entry name" value="ANK_REP_REGION"/>
    <property type="match status" value="1"/>
</dbReference>
<dbReference type="InterPro" id="IPR036770">
    <property type="entry name" value="Ankyrin_rpt-contain_sf"/>
</dbReference>
<evidence type="ECO:0000313" key="4">
    <source>
        <dbReference type="EMBL" id="RAL67071.1"/>
    </source>
</evidence>
<dbReference type="AlphaFoldDB" id="A0A395J3Z0"/>
<dbReference type="Pfam" id="PF12796">
    <property type="entry name" value="Ank_2"/>
    <property type="match status" value="1"/>
</dbReference>
<evidence type="ECO:0000256" key="3">
    <source>
        <dbReference type="PROSITE-ProRule" id="PRU00023"/>
    </source>
</evidence>
<keyword evidence="2 3" id="KW-0040">ANK repeat</keyword>
<dbReference type="Gene3D" id="1.25.40.20">
    <property type="entry name" value="Ankyrin repeat-containing domain"/>
    <property type="match status" value="1"/>
</dbReference>
<sequence length="101" mass="11060">MECMDMAKFLLNHGADPNKGTKTTPLIRACKRKDAELVKFLLEKGADVNKIPDMAMAQSPTYTAHAWEHGTVMNLSPQLEGPALRHNPLLAACTMLPGSKE</sequence>
<feature type="repeat" description="ANK" evidence="3">
    <location>
        <begin position="21"/>
        <end position="53"/>
    </location>
</feature>
<gene>
    <name evidence="4" type="ORF">DID88_007851</name>
</gene>
<dbReference type="PROSITE" id="PS50088">
    <property type="entry name" value="ANK_REPEAT"/>
    <property type="match status" value="1"/>
</dbReference>
<evidence type="ECO:0000256" key="2">
    <source>
        <dbReference type="ARBA" id="ARBA00023043"/>
    </source>
</evidence>
<evidence type="ECO:0000256" key="1">
    <source>
        <dbReference type="ARBA" id="ARBA00022737"/>
    </source>
</evidence>
<comment type="caution">
    <text evidence="4">The sequence shown here is derived from an EMBL/GenBank/DDBJ whole genome shotgun (WGS) entry which is preliminary data.</text>
</comment>
<dbReference type="SUPFAM" id="SSF48403">
    <property type="entry name" value="Ankyrin repeat"/>
    <property type="match status" value="1"/>
</dbReference>
<protein>
    <submittedName>
        <fullName evidence="4">Uncharacterized protein</fullName>
    </submittedName>
</protein>
<dbReference type="SMART" id="SM00248">
    <property type="entry name" value="ANK"/>
    <property type="match status" value="1"/>
</dbReference>
<accession>A0A395J3Z0</accession>
<name>A0A395J3Z0_9HELO</name>
<dbReference type="InterPro" id="IPR002110">
    <property type="entry name" value="Ankyrin_rpt"/>
</dbReference>
<proteinExistence type="predicted"/>
<dbReference type="PANTHER" id="PTHR24171:SF9">
    <property type="entry name" value="ANKYRIN REPEAT DOMAIN-CONTAINING PROTEIN 39"/>
    <property type="match status" value="1"/>
</dbReference>
<dbReference type="OrthoDB" id="539213at2759"/>
<dbReference type="Proteomes" id="UP000249056">
    <property type="component" value="Unassembled WGS sequence"/>
</dbReference>
<organism evidence="4 5">
    <name type="scientific">Monilinia fructigena</name>
    <dbReference type="NCBI Taxonomy" id="38457"/>
    <lineage>
        <taxon>Eukaryota</taxon>
        <taxon>Fungi</taxon>
        <taxon>Dikarya</taxon>
        <taxon>Ascomycota</taxon>
        <taxon>Pezizomycotina</taxon>
        <taxon>Leotiomycetes</taxon>
        <taxon>Helotiales</taxon>
        <taxon>Sclerotiniaceae</taxon>
        <taxon>Monilinia</taxon>
    </lineage>
</organism>
<keyword evidence="5" id="KW-1185">Reference proteome</keyword>
<reference evidence="4 5" key="1">
    <citation type="submission" date="2018-06" db="EMBL/GenBank/DDBJ databases">
        <title>Genome Sequence of the Brown Rot Fungal Pathogen Monilinia fructigena.</title>
        <authorList>
            <person name="Landi L."/>
            <person name="De Miccolis Angelini R.M."/>
            <person name="Pollastro S."/>
            <person name="Abate D."/>
            <person name="Faretra F."/>
            <person name="Romanazzi G."/>
        </authorList>
    </citation>
    <scope>NUCLEOTIDE SEQUENCE [LARGE SCALE GENOMIC DNA]</scope>
    <source>
        <strain evidence="4 5">Mfrg269</strain>
    </source>
</reference>
<dbReference type="EMBL" id="QKRW01000004">
    <property type="protein sequence ID" value="RAL67071.1"/>
    <property type="molecule type" value="Genomic_DNA"/>
</dbReference>
<evidence type="ECO:0000313" key="5">
    <source>
        <dbReference type="Proteomes" id="UP000249056"/>
    </source>
</evidence>
<keyword evidence="1" id="KW-0677">Repeat</keyword>
<dbReference type="PANTHER" id="PTHR24171">
    <property type="entry name" value="ANKYRIN REPEAT DOMAIN-CONTAINING PROTEIN 39-RELATED"/>
    <property type="match status" value="1"/>
</dbReference>